<dbReference type="Gene3D" id="3.40.630.30">
    <property type="match status" value="1"/>
</dbReference>
<proteinExistence type="predicted"/>
<accession>A0AAN1X8T3</accession>
<feature type="domain" description="N-acetyltransferase" evidence="1">
    <location>
        <begin position="15"/>
        <end position="195"/>
    </location>
</feature>
<sequence length="208" mass="23322">MFPHNGTMIKMDQTMEIRRAAEADYPGICALAGSYYRENPTPADRQQGFLSARFGLQQIADMANSLGIVIASDAGQVAGFVCASRCDWTGQPDIVRHMVDNLPRYRFHERAVDENRVFVYGPVCIDVAYRGRSILRNMYRHLHREMDGRYAAGVAFVANDNEASLRAHIDGLGMSRIGEFRYQERSCQVLAFDIEPAEIAAISRQTPA</sequence>
<dbReference type="PROSITE" id="PS51186">
    <property type="entry name" value="GNAT"/>
    <property type="match status" value="1"/>
</dbReference>
<dbReference type="Proteomes" id="UP001320326">
    <property type="component" value="Chromosome"/>
</dbReference>
<reference evidence="2 3" key="1">
    <citation type="journal article" date="2022" name="Int. J. Syst. Evol. Microbiol.">
        <title>&lt;i&gt;Sideroxyarcus emersonii&lt;/i&gt; gen. nov. sp. nov., a neutrophilic, microaerobic iron- and thiosulfate-oxidizing bacterium isolated from iron-rich wetland sediment.</title>
        <authorList>
            <person name="Kato S."/>
            <person name="Itoh T."/>
            <person name="Iino T."/>
            <person name="Ohkuma M."/>
        </authorList>
    </citation>
    <scope>NUCLEOTIDE SEQUENCE [LARGE SCALE GENOMIC DNA]</scope>
    <source>
        <strain evidence="2 3">MIZ01</strain>
    </source>
</reference>
<evidence type="ECO:0000313" key="2">
    <source>
        <dbReference type="EMBL" id="BCK86714.1"/>
    </source>
</evidence>
<dbReference type="EMBL" id="AP023423">
    <property type="protein sequence ID" value="BCK86714.1"/>
    <property type="molecule type" value="Genomic_DNA"/>
</dbReference>
<organism evidence="2 3">
    <name type="scientific">Sideroxyarcus emersonii</name>
    <dbReference type="NCBI Taxonomy" id="2764705"/>
    <lineage>
        <taxon>Bacteria</taxon>
        <taxon>Pseudomonadati</taxon>
        <taxon>Pseudomonadota</taxon>
        <taxon>Betaproteobacteria</taxon>
        <taxon>Nitrosomonadales</taxon>
        <taxon>Gallionellaceae</taxon>
        <taxon>Sideroxyarcus</taxon>
    </lineage>
</organism>
<gene>
    <name evidence="2" type="ORF">MIZ01_0480</name>
</gene>
<dbReference type="InterPro" id="IPR000182">
    <property type="entry name" value="GNAT_dom"/>
</dbReference>
<name>A0AAN1X8T3_9PROT</name>
<dbReference type="KEGG" id="seme:MIZ01_0480"/>
<evidence type="ECO:0000313" key="3">
    <source>
        <dbReference type="Proteomes" id="UP001320326"/>
    </source>
</evidence>
<dbReference type="SUPFAM" id="SSF55729">
    <property type="entry name" value="Acyl-CoA N-acyltransferases (Nat)"/>
    <property type="match status" value="1"/>
</dbReference>
<evidence type="ECO:0000259" key="1">
    <source>
        <dbReference type="PROSITE" id="PS51186"/>
    </source>
</evidence>
<dbReference type="GO" id="GO:0016747">
    <property type="term" value="F:acyltransferase activity, transferring groups other than amino-acyl groups"/>
    <property type="evidence" value="ECO:0007669"/>
    <property type="project" value="InterPro"/>
</dbReference>
<dbReference type="InterPro" id="IPR016181">
    <property type="entry name" value="Acyl_CoA_acyltransferase"/>
</dbReference>
<dbReference type="AlphaFoldDB" id="A0AAN1X8T3"/>
<protein>
    <recommendedName>
        <fullName evidence="1">N-acetyltransferase domain-containing protein</fullName>
    </recommendedName>
</protein>
<keyword evidence="3" id="KW-1185">Reference proteome</keyword>